<keyword evidence="1" id="KW-0812">Transmembrane</keyword>
<gene>
    <name evidence="2" type="ORF">LCGC14_2581380</name>
</gene>
<organism evidence="2">
    <name type="scientific">marine sediment metagenome</name>
    <dbReference type="NCBI Taxonomy" id="412755"/>
    <lineage>
        <taxon>unclassified sequences</taxon>
        <taxon>metagenomes</taxon>
        <taxon>ecological metagenomes</taxon>
    </lineage>
</organism>
<evidence type="ECO:0000256" key="1">
    <source>
        <dbReference type="SAM" id="Phobius"/>
    </source>
</evidence>
<proteinExistence type="predicted"/>
<keyword evidence="1" id="KW-1133">Transmembrane helix</keyword>
<feature type="transmembrane region" description="Helical" evidence="1">
    <location>
        <begin position="43"/>
        <end position="63"/>
    </location>
</feature>
<dbReference type="AlphaFoldDB" id="A0A0F9CQF8"/>
<reference evidence="2" key="1">
    <citation type="journal article" date="2015" name="Nature">
        <title>Complex archaea that bridge the gap between prokaryotes and eukaryotes.</title>
        <authorList>
            <person name="Spang A."/>
            <person name="Saw J.H."/>
            <person name="Jorgensen S.L."/>
            <person name="Zaremba-Niedzwiedzka K."/>
            <person name="Martijn J."/>
            <person name="Lind A.E."/>
            <person name="van Eijk R."/>
            <person name="Schleper C."/>
            <person name="Guy L."/>
            <person name="Ettema T.J."/>
        </authorList>
    </citation>
    <scope>NUCLEOTIDE SEQUENCE</scope>
</reference>
<feature type="non-terminal residue" evidence="2">
    <location>
        <position position="1"/>
    </location>
</feature>
<keyword evidence="1" id="KW-0472">Membrane</keyword>
<comment type="caution">
    <text evidence="2">The sequence shown here is derived from an EMBL/GenBank/DDBJ whole genome shotgun (WGS) entry which is preliminary data.</text>
</comment>
<dbReference type="EMBL" id="LAZR01043104">
    <property type="protein sequence ID" value="KKL07896.1"/>
    <property type="molecule type" value="Genomic_DNA"/>
</dbReference>
<evidence type="ECO:0000313" key="2">
    <source>
        <dbReference type="EMBL" id="KKL07896.1"/>
    </source>
</evidence>
<sequence>AIGLIVLQELETAARVGGLSTGAATNASEATASIITKLATVPTWIGIIIIVALAFIVLSFFIGKRQ</sequence>
<accession>A0A0F9CQF8</accession>
<name>A0A0F9CQF8_9ZZZZ</name>
<protein>
    <submittedName>
        <fullName evidence="2">Uncharacterized protein</fullName>
    </submittedName>
</protein>